<dbReference type="Pfam" id="PF04055">
    <property type="entry name" value="Radical_SAM"/>
    <property type="match status" value="1"/>
</dbReference>
<dbReference type="EMBL" id="CP000473">
    <property type="protein sequence ID" value="ABJ88397.1"/>
    <property type="molecule type" value="Genomic_DNA"/>
</dbReference>
<evidence type="ECO:0000256" key="5">
    <source>
        <dbReference type="ARBA" id="ARBA00023014"/>
    </source>
</evidence>
<proteinExistence type="predicted"/>
<accession>Q01PM3</accession>
<dbReference type="SUPFAM" id="SSF102114">
    <property type="entry name" value="Radical SAM enzymes"/>
    <property type="match status" value="1"/>
</dbReference>
<organism evidence="7">
    <name type="scientific">Solibacter usitatus (strain Ellin6076)</name>
    <dbReference type="NCBI Taxonomy" id="234267"/>
    <lineage>
        <taxon>Bacteria</taxon>
        <taxon>Pseudomonadati</taxon>
        <taxon>Acidobacteriota</taxon>
        <taxon>Terriglobia</taxon>
        <taxon>Bryobacterales</taxon>
        <taxon>Solibacteraceae</taxon>
        <taxon>Candidatus Solibacter</taxon>
    </lineage>
</organism>
<dbReference type="InterPro" id="IPR007197">
    <property type="entry name" value="rSAM"/>
</dbReference>
<dbReference type="PANTHER" id="PTHR11228">
    <property type="entry name" value="RADICAL SAM DOMAIN PROTEIN"/>
    <property type="match status" value="1"/>
</dbReference>
<dbReference type="GO" id="GO:0046872">
    <property type="term" value="F:metal ion binding"/>
    <property type="evidence" value="ECO:0007669"/>
    <property type="project" value="UniProtKB-KW"/>
</dbReference>
<evidence type="ECO:0000256" key="3">
    <source>
        <dbReference type="ARBA" id="ARBA00022723"/>
    </source>
</evidence>
<dbReference type="eggNOG" id="COG0535">
    <property type="taxonomic scope" value="Bacteria"/>
</dbReference>
<sequence>MFTIIGAQRFIPASVKYALKPFYRTLMPNRLHALLYPTFRCNYKCSYCPVVTKFDFGTVWGVGSEMTAAQWLTALEKLPPTVIYVAGGEPFLYRDLPEVINRLPKKHTLSGIVTNLSLSTHVYRRIGSRIHLNASFHREFVTQEKFVSKIRELKDHFHLCVNLVATPENLPALEEISSSFTCNEIDLHVDPYIDPGFAYTADQRRILAPYIRNDRKPEEHNPFANYSEKRCSAGRNYIHVAPDGAVYTCAGGISYANSTLYSHIVKDADLSGFKMGNLLDETFQLNQSDMTCSLPCVHACDRDAAIIRPV</sequence>
<keyword evidence="2" id="KW-0949">S-adenosyl-L-methionine</keyword>
<dbReference type="CDD" id="cd01335">
    <property type="entry name" value="Radical_SAM"/>
    <property type="match status" value="1"/>
</dbReference>
<reference evidence="7" key="1">
    <citation type="submission" date="2006-10" db="EMBL/GenBank/DDBJ databases">
        <title>Complete sequence of Solibacter usitatus Ellin6076.</title>
        <authorList>
            <consortium name="US DOE Joint Genome Institute"/>
            <person name="Copeland A."/>
            <person name="Lucas S."/>
            <person name="Lapidus A."/>
            <person name="Barry K."/>
            <person name="Detter J.C."/>
            <person name="Glavina del Rio T."/>
            <person name="Hammon N."/>
            <person name="Israni S."/>
            <person name="Dalin E."/>
            <person name="Tice H."/>
            <person name="Pitluck S."/>
            <person name="Thompson L.S."/>
            <person name="Brettin T."/>
            <person name="Bruce D."/>
            <person name="Han C."/>
            <person name="Tapia R."/>
            <person name="Gilna P."/>
            <person name="Schmutz J."/>
            <person name="Larimer F."/>
            <person name="Land M."/>
            <person name="Hauser L."/>
            <person name="Kyrpides N."/>
            <person name="Mikhailova N."/>
            <person name="Janssen P.H."/>
            <person name="Kuske C.R."/>
            <person name="Richardson P."/>
        </authorList>
    </citation>
    <scope>NUCLEOTIDE SEQUENCE</scope>
    <source>
        <strain evidence="7">Ellin6076</strain>
    </source>
</reference>
<dbReference type="STRING" id="234267.Acid_7489"/>
<dbReference type="InterPro" id="IPR013785">
    <property type="entry name" value="Aldolase_TIM"/>
</dbReference>
<keyword evidence="3" id="KW-0479">Metal-binding</keyword>
<dbReference type="KEGG" id="sus:Acid_7489"/>
<evidence type="ECO:0000259" key="6">
    <source>
        <dbReference type="Pfam" id="PF04055"/>
    </source>
</evidence>
<keyword evidence="5" id="KW-0411">Iron-sulfur</keyword>
<dbReference type="HOGENOM" id="CLU_896877_0_0_0"/>
<protein>
    <submittedName>
        <fullName evidence="7">Radical SAM domain protein</fullName>
    </submittedName>
</protein>
<evidence type="ECO:0000256" key="2">
    <source>
        <dbReference type="ARBA" id="ARBA00022691"/>
    </source>
</evidence>
<dbReference type="AlphaFoldDB" id="Q01PM3"/>
<feature type="domain" description="Radical SAM core" evidence="6">
    <location>
        <begin position="36"/>
        <end position="119"/>
    </location>
</feature>
<dbReference type="InterPro" id="IPR050377">
    <property type="entry name" value="Radical_SAM_PqqE_MftC-like"/>
</dbReference>
<dbReference type="InParanoid" id="Q01PM3"/>
<evidence type="ECO:0000256" key="4">
    <source>
        <dbReference type="ARBA" id="ARBA00023004"/>
    </source>
</evidence>
<dbReference type="PANTHER" id="PTHR11228:SF7">
    <property type="entry name" value="PQQA PEPTIDE CYCLASE"/>
    <property type="match status" value="1"/>
</dbReference>
<dbReference type="OrthoDB" id="9763993at2"/>
<evidence type="ECO:0000313" key="7">
    <source>
        <dbReference type="EMBL" id="ABJ88397.1"/>
    </source>
</evidence>
<dbReference type="SFLD" id="SFLDS00029">
    <property type="entry name" value="Radical_SAM"/>
    <property type="match status" value="1"/>
</dbReference>
<comment type="cofactor">
    <cofactor evidence="1">
        <name>[4Fe-4S] cluster</name>
        <dbReference type="ChEBI" id="CHEBI:49883"/>
    </cofactor>
</comment>
<evidence type="ECO:0000256" key="1">
    <source>
        <dbReference type="ARBA" id="ARBA00001966"/>
    </source>
</evidence>
<dbReference type="GO" id="GO:0003824">
    <property type="term" value="F:catalytic activity"/>
    <property type="evidence" value="ECO:0007669"/>
    <property type="project" value="InterPro"/>
</dbReference>
<dbReference type="GO" id="GO:0051536">
    <property type="term" value="F:iron-sulfur cluster binding"/>
    <property type="evidence" value="ECO:0007669"/>
    <property type="project" value="UniProtKB-KW"/>
</dbReference>
<dbReference type="InterPro" id="IPR058240">
    <property type="entry name" value="rSAM_sf"/>
</dbReference>
<dbReference type="Gene3D" id="3.20.20.70">
    <property type="entry name" value="Aldolase class I"/>
    <property type="match status" value="1"/>
</dbReference>
<keyword evidence="4" id="KW-0408">Iron</keyword>
<name>Q01PM3_SOLUE</name>
<gene>
    <name evidence="7" type="ordered locus">Acid_7489</name>
</gene>